<gene>
    <name evidence="9" type="ORF">M23134_01901</name>
</gene>
<dbReference type="OrthoDB" id="9798386at2"/>
<keyword evidence="7" id="KW-0812">Transmembrane</keyword>
<evidence type="ECO:0000256" key="6">
    <source>
        <dbReference type="RuleBase" id="RU003355"/>
    </source>
</evidence>
<dbReference type="PANTHER" id="PTHR43806:SF11">
    <property type="entry name" value="CEREVISIN-RELATED"/>
    <property type="match status" value="1"/>
</dbReference>
<comment type="caution">
    <text evidence="9">The sequence shown here is derived from an EMBL/GenBank/DDBJ whole genome shotgun (WGS) entry which is preliminary data.</text>
</comment>
<keyword evidence="7" id="KW-0472">Membrane</keyword>
<comment type="similarity">
    <text evidence="1 5 6">Belongs to the peptidase S8 family.</text>
</comment>
<dbReference type="InterPro" id="IPR000209">
    <property type="entry name" value="Peptidase_S8/S53_dom"/>
</dbReference>
<dbReference type="SUPFAM" id="SSF52743">
    <property type="entry name" value="Subtilisin-like"/>
    <property type="match status" value="1"/>
</dbReference>
<feature type="active site" description="Charge relay system" evidence="5">
    <location>
        <position position="466"/>
    </location>
</feature>
<feature type="active site" description="Charge relay system" evidence="5">
    <location>
        <position position="303"/>
    </location>
</feature>
<keyword evidence="4 5" id="KW-0720">Serine protease</keyword>
<dbReference type="InterPro" id="IPR050131">
    <property type="entry name" value="Peptidase_S8_subtilisin-like"/>
</dbReference>
<dbReference type="PROSITE" id="PS51892">
    <property type="entry name" value="SUBTILASE"/>
    <property type="match status" value="1"/>
</dbReference>
<feature type="transmembrane region" description="Helical" evidence="7">
    <location>
        <begin position="32"/>
        <end position="50"/>
    </location>
</feature>
<keyword evidence="10" id="KW-1185">Reference proteome</keyword>
<evidence type="ECO:0000256" key="3">
    <source>
        <dbReference type="ARBA" id="ARBA00022801"/>
    </source>
</evidence>
<dbReference type="InterPro" id="IPR023827">
    <property type="entry name" value="Peptidase_S8_Asp-AS"/>
</dbReference>
<dbReference type="PROSITE" id="PS00138">
    <property type="entry name" value="SUBTILASE_SER"/>
    <property type="match status" value="1"/>
</dbReference>
<keyword evidence="3 5" id="KW-0378">Hydrolase</keyword>
<dbReference type="PRINTS" id="PR00723">
    <property type="entry name" value="SUBTILISIN"/>
</dbReference>
<feature type="active site" description="Charge relay system" evidence="5">
    <location>
        <position position="275"/>
    </location>
</feature>
<proteinExistence type="inferred from homology"/>
<dbReference type="Pfam" id="PF00082">
    <property type="entry name" value="Peptidase_S8"/>
    <property type="match status" value="1"/>
</dbReference>
<feature type="transmembrane region" description="Helical" evidence="7">
    <location>
        <begin position="6"/>
        <end position="25"/>
    </location>
</feature>
<dbReference type="InterPro" id="IPR023828">
    <property type="entry name" value="Peptidase_S8_Ser-AS"/>
</dbReference>
<feature type="domain" description="Peptidase S8/S53" evidence="8">
    <location>
        <begin position="267"/>
        <end position="499"/>
    </location>
</feature>
<sequence>MLASLHPIFYIAFLLSIVWWFYSVYRKKSRAVPNLTFWSSSIMYAVSMYFSDFSLYQKLLGMIAPEAGAAILVFLIANNLKHTRAFFLTAMGIGLGGYLIYSGLVQEGVLYVKNKFTTSAPANKNKHNTKLDSNAELLFDIKNDALLDKIKKALKAYNLKIEKAFPNLKNGKGTELDDFYSVDVPNDQLANLETIVNKLNATDAVDAIEYNEVYSLSPLELKQTSTASSKGDYLVNDPDIDKLWGFDKMQVADLYKYMQENKIKPKKKVKIFILDTGVDAEHEDLKGKYKSVSSKYDYDKQSHGTHCAGIAASVSNNKIGIASLTPNNDFVTVTSVKVLTDQGWGTDKMIVNGIIEAADNGADVISMSLGGPSRDNKQRAYKQAVQYANRAGAIVVVAAGNESQNATKVTPANVEGVITVSAIAQNMDMASFSNWVSDLKMGIAAPGVDILSTVPGNKYASYSGTSMATPYVAGLLGLMRSINPKIKTKEAYQILRSTGIDTKQTEKTGKFIQPLAVLKAIQK</sequence>
<dbReference type="EC" id="3.4.21.-" evidence="9"/>
<dbReference type="InterPro" id="IPR015500">
    <property type="entry name" value="Peptidase_S8_subtilisin-rel"/>
</dbReference>
<dbReference type="InterPro" id="IPR022398">
    <property type="entry name" value="Peptidase_S8_His-AS"/>
</dbReference>
<keyword evidence="2 5" id="KW-0645">Protease</keyword>
<dbReference type="PROSITE" id="PS00136">
    <property type="entry name" value="SUBTILASE_ASP"/>
    <property type="match status" value="1"/>
</dbReference>
<dbReference type="eggNOG" id="COG1404">
    <property type="taxonomic scope" value="Bacteria"/>
</dbReference>
<accession>A1ZC70</accession>
<name>A1ZC70_MICM2</name>
<dbReference type="PANTHER" id="PTHR43806">
    <property type="entry name" value="PEPTIDASE S8"/>
    <property type="match status" value="1"/>
</dbReference>
<evidence type="ECO:0000313" key="9">
    <source>
        <dbReference type="EMBL" id="EAY31872.1"/>
    </source>
</evidence>
<evidence type="ECO:0000256" key="4">
    <source>
        <dbReference type="ARBA" id="ARBA00022825"/>
    </source>
</evidence>
<evidence type="ECO:0000313" key="10">
    <source>
        <dbReference type="Proteomes" id="UP000004095"/>
    </source>
</evidence>
<reference evidence="9 10" key="1">
    <citation type="submission" date="2007-01" db="EMBL/GenBank/DDBJ databases">
        <authorList>
            <person name="Haygood M."/>
            <person name="Podell S."/>
            <person name="Anderson C."/>
            <person name="Hopkinson B."/>
            <person name="Roe K."/>
            <person name="Barbeau K."/>
            <person name="Gaasterland T."/>
            <person name="Ferriera S."/>
            <person name="Johnson J."/>
            <person name="Kravitz S."/>
            <person name="Beeson K."/>
            <person name="Sutton G."/>
            <person name="Rogers Y.-H."/>
            <person name="Friedman R."/>
            <person name="Frazier M."/>
            <person name="Venter J.C."/>
        </authorList>
    </citation>
    <scope>NUCLEOTIDE SEQUENCE [LARGE SCALE GENOMIC DNA]</scope>
    <source>
        <strain evidence="9 10">ATCC 23134</strain>
    </source>
</reference>
<evidence type="ECO:0000256" key="2">
    <source>
        <dbReference type="ARBA" id="ARBA00022670"/>
    </source>
</evidence>
<feature type="transmembrane region" description="Helical" evidence="7">
    <location>
        <begin position="56"/>
        <end position="78"/>
    </location>
</feature>
<dbReference type="EMBL" id="AAWS01000001">
    <property type="protein sequence ID" value="EAY31872.1"/>
    <property type="molecule type" value="Genomic_DNA"/>
</dbReference>
<protein>
    <submittedName>
        <fullName evidence="9">Thermophilic serine proteinase</fullName>
        <ecNumber evidence="9">3.4.21.-</ecNumber>
    </submittedName>
</protein>
<dbReference type="Gene3D" id="3.40.50.200">
    <property type="entry name" value="Peptidase S8/S53 domain"/>
    <property type="match status" value="1"/>
</dbReference>
<evidence type="ECO:0000256" key="5">
    <source>
        <dbReference type="PROSITE-ProRule" id="PRU01240"/>
    </source>
</evidence>
<dbReference type="RefSeq" id="WP_002692633.1">
    <property type="nucleotide sequence ID" value="NZ_AAWS01000001.1"/>
</dbReference>
<dbReference type="PROSITE" id="PS00137">
    <property type="entry name" value="SUBTILASE_HIS"/>
    <property type="match status" value="1"/>
</dbReference>
<dbReference type="InterPro" id="IPR036852">
    <property type="entry name" value="Peptidase_S8/S53_dom_sf"/>
</dbReference>
<dbReference type="GO" id="GO:0006508">
    <property type="term" value="P:proteolysis"/>
    <property type="evidence" value="ECO:0007669"/>
    <property type="project" value="UniProtKB-KW"/>
</dbReference>
<keyword evidence="7" id="KW-1133">Transmembrane helix</keyword>
<evidence type="ECO:0000256" key="1">
    <source>
        <dbReference type="ARBA" id="ARBA00011073"/>
    </source>
</evidence>
<evidence type="ECO:0000256" key="7">
    <source>
        <dbReference type="SAM" id="Phobius"/>
    </source>
</evidence>
<dbReference type="Proteomes" id="UP000004095">
    <property type="component" value="Unassembled WGS sequence"/>
</dbReference>
<organism evidence="9 10">
    <name type="scientific">Microscilla marina ATCC 23134</name>
    <dbReference type="NCBI Taxonomy" id="313606"/>
    <lineage>
        <taxon>Bacteria</taxon>
        <taxon>Pseudomonadati</taxon>
        <taxon>Bacteroidota</taxon>
        <taxon>Cytophagia</taxon>
        <taxon>Cytophagales</taxon>
        <taxon>Microscillaceae</taxon>
        <taxon>Microscilla</taxon>
    </lineage>
</organism>
<evidence type="ECO:0000259" key="8">
    <source>
        <dbReference type="Pfam" id="PF00082"/>
    </source>
</evidence>
<dbReference type="AlphaFoldDB" id="A1ZC70"/>
<dbReference type="GO" id="GO:0004252">
    <property type="term" value="F:serine-type endopeptidase activity"/>
    <property type="evidence" value="ECO:0007669"/>
    <property type="project" value="UniProtKB-UniRule"/>
</dbReference>
<feature type="transmembrane region" description="Helical" evidence="7">
    <location>
        <begin position="85"/>
        <end position="104"/>
    </location>
</feature>